<dbReference type="NCBIfam" id="NF010035">
    <property type="entry name" value="PRK13510.1"/>
    <property type="match status" value="1"/>
</dbReference>
<keyword evidence="2 3" id="KW-0819">tRNA processing</keyword>
<comment type="function">
    <text evidence="3">Part of a sulfur-relay system required for 2-thiolation of 5-methylaminomethyl-2-thiouridine (mnm(5)s(2)U) at tRNA wobble positions.</text>
</comment>
<dbReference type="Proteomes" id="UP000401081">
    <property type="component" value="Unassembled WGS sequence"/>
</dbReference>
<comment type="subunit">
    <text evidence="3">Heterohexamer, formed by a dimer of trimers. The hexameric TusBCD complex contains 2 copies each of TusB, TusC and TusD. The TusBCD complex interacts with TusE.</text>
</comment>
<reference evidence="5 6" key="1">
    <citation type="submission" date="2019-03" db="EMBL/GenBank/DDBJ databases">
        <authorList>
            <consortium name="Pathogen Informatics"/>
        </authorList>
    </citation>
    <scope>NUCLEOTIDE SEQUENCE [LARGE SCALE GENOMIC DNA]</scope>
    <source>
        <strain evidence="5 6">NCTC12993</strain>
    </source>
</reference>
<name>A0A2X3DTC9_KLUCR</name>
<dbReference type="PANTHER" id="PTHR37526">
    <property type="entry name" value="PROTEIN TUSB"/>
    <property type="match status" value="1"/>
</dbReference>
<dbReference type="Pfam" id="PF04077">
    <property type="entry name" value="DsrH"/>
    <property type="match status" value="1"/>
</dbReference>
<dbReference type="SUPFAM" id="SSF75169">
    <property type="entry name" value="DsrEFH-like"/>
    <property type="match status" value="1"/>
</dbReference>
<comment type="subcellular location">
    <subcellularLocation>
        <location evidence="3">Cytoplasm</location>
    </subcellularLocation>
</comment>
<dbReference type="OrthoDB" id="9795117at2"/>
<reference evidence="4" key="2">
    <citation type="journal article" date="2023" name="J Glob Antimicrob Resist">
        <title>Emergence of NDM-1 and KPC-3 carbapenemases in Kluyvera cryocrescens: Investigating genetic heterogeneity and acquisition routes of blaNDM-1 in Enterobacterales species in Portugal.</title>
        <authorList>
            <person name="Loiodice M."/>
            <person name="Ribeiro M."/>
            <person name="Peixe L."/>
            <person name="Novais A."/>
        </authorList>
    </citation>
    <scope>NUCLEOTIDE SEQUENCE</scope>
    <source>
        <strain evidence="4">K629</strain>
    </source>
</reference>
<dbReference type="GO" id="GO:0002143">
    <property type="term" value="P:tRNA wobble position uridine thiolation"/>
    <property type="evidence" value="ECO:0007669"/>
    <property type="project" value="InterPro"/>
</dbReference>
<dbReference type="GeneID" id="99777473"/>
<dbReference type="AlphaFoldDB" id="A0A2X3DTC9"/>
<sequence>MLHTLSTSPWHADITGMLRMMGEGDDLLLVADGVLAAVENSHFVEILRSAPISLYVLKEDTQARGLCAQISSDAIMVSYTDFVRLTVKHPAQIAW</sequence>
<protein>
    <recommendedName>
        <fullName evidence="3">Protein TusB</fullName>
    </recommendedName>
    <alternativeName>
        <fullName evidence="3">tRNA 2-thiouridine synthesizing protein B</fullName>
    </alternativeName>
</protein>
<dbReference type="GO" id="GO:0016740">
    <property type="term" value="F:transferase activity"/>
    <property type="evidence" value="ECO:0007669"/>
    <property type="project" value="UniProtKB-KW"/>
</dbReference>
<evidence type="ECO:0000313" key="4">
    <source>
        <dbReference type="EMBL" id="MDW3776083.1"/>
    </source>
</evidence>
<dbReference type="PANTHER" id="PTHR37526:SF1">
    <property type="entry name" value="PROTEIN TUSB"/>
    <property type="match status" value="1"/>
</dbReference>
<evidence type="ECO:0000313" key="6">
    <source>
        <dbReference type="Proteomes" id="UP000401081"/>
    </source>
</evidence>
<dbReference type="STRING" id="580.GCA_001266615_00363"/>
<proteinExistence type="inferred from homology"/>
<evidence type="ECO:0000256" key="1">
    <source>
        <dbReference type="ARBA" id="ARBA00022490"/>
    </source>
</evidence>
<dbReference type="InterPro" id="IPR007215">
    <property type="entry name" value="Sulphur_relay_TusB/DsrH"/>
</dbReference>
<dbReference type="EMBL" id="JAUEQX010000004">
    <property type="protein sequence ID" value="MDW3776083.1"/>
    <property type="molecule type" value="Genomic_DNA"/>
</dbReference>
<dbReference type="Proteomes" id="UP001276300">
    <property type="component" value="Unassembled WGS sequence"/>
</dbReference>
<dbReference type="NCBIfam" id="TIGR03011">
    <property type="entry name" value="sulf_tusB_dsrH"/>
    <property type="match status" value="1"/>
</dbReference>
<gene>
    <name evidence="3 5" type="primary">tusB</name>
    <name evidence="5" type="ORF">NCTC12993_01220</name>
    <name evidence="4" type="ORF">QWU01_04555</name>
</gene>
<evidence type="ECO:0000313" key="5">
    <source>
        <dbReference type="EMBL" id="VFS59095.1"/>
    </source>
</evidence>
<comment type="similarity">
    <text evidence="3">Belongs to the DsrH/TusB family.</text>
</comment>
<dbReference type="InterPro" id="IPR023526">
    <property type="entry name" value="Sulphur_relay_TusB"/>
</dbReference>
<dbReference type="GO" id="GO:1990228">
    <property type="term" value="C:sulfurtransferase complex"/>
    <property type="evidence" value="ECO:0007669"/>
    <property type="project" value="TreeGrafter"/>
</dbReference>
<dbReference type="Gene3D" id="3.40.1260.10">
    <property type="entry name" value="DsrEFH-like"/>
    <property type="match status" value="1"/>
</dbReference>
<keyword evidence="1 3" id="KW-0963">Cytoplasm</keyword>
<accession>A0A2X3DTC9</accession>
<keyword evidence="4" id="KW-0808">Transferase</keyword>
<keyword evidence="6" id="KW-1185">Reference proteome</keyword>
<dbReference type="InterPro" id="IPR027396">
    <property type="entry name" value="DsrEFH-like"/>
</dbReference>
<organism evidence="5 6">
    <name type="scientific">Kluyvera cryocrescens</name>
    <name type="common">Kluyvera citrophila</name>
    <dbReference type="NCBI Taxonomy" id="580"/>
    <lineage>
        <taxon>Bacteria</taxon>
        <taxon>Pseudomonadati</taxon>
        <taxon>Pseudomonadota</taxon>
        <taxon>Gammaproteobacteria</taxon>
        <taxon>Enterobacterales</taxon>
        <taxon>Enterobacteriaceae</taxon>
        <taxon>Kluyvera</taxon>
    </lineage>
</organism>
<evidence type="ECO:0000256" key="2">
    <source>
        <dbReference type="ARBA" id="ARBA00022694"/>
    </source>
</evidence>
<dbReference type="RefSeq" id="WP_061282471.1">
    <property type="nucleotide sequence ID" value="NZ_CALMQG010000081.1"/>
</dbReference>
<dbReference type="EMBL" id="CAADJD010000013">
    <property type="protein sequence ID" value="VFS59095.1"/>
    <property type="molecule type" value="Genomic_DNA"/>
</dbReference>
<dbReference type="HAMAP" id="MF_01564">
    <property type="entry name" value="Thiourid_synth_B"/>
    <property type="match status" value="1"/>
</dbReference>
<evidence type="ECO:0000256" key="3">
    <source>
        <dbReference type="HAMAP-Rule" id="MF_01564"/>
    </source>
</evidence>